<evidence type="ECO:0008006" key="15">
    <source>
        <dbReference type="Google" id="ProtNLM"/>
    </source>
</evidence>
<dbReference type="Pfam" id="PF13878">
    <property type="entry name" value="zf-C2H2_3"/>
    <property type="match status" value="1"/>
</dbReference>
<keyword evidence="4" id="KW-0479">Metal-binding</keyword>
<keyword evidence="3" id="KW-0808">Transferase</keyword>
<evidence type="ECO:0000256" key="5">
    <source>
        <dbReference type="ARBA" id="ARBA00022771"/>
    </source>
</evidence>
<gene>
    <name evidence="13" type="ORF">LECACI_7A003472</name>
</gene>
<dbReference type="PANTHER" id="PTHR45884:SF2">
    <property type="entry name" value="N-ACETYLTRANSFERASE ECO"/>
    <property type="match status" value="1"/>
</dbReference>
<dbReference type="Proteomes" id="UP001296104">
    <property type="component" value="Unassembled WGS sequence"/>
</dbReference>
<organism evidence="13 14">
    <name type="scientific">Lecanosticta acicola</name>
    <dbReference type="NCBI Taxonomy" id="111012"/>
    <lineage>
        <taxon>Eukaryota</taxon>
        <taxon>Fungi</taxon>
        <taxon>Dikarya</taxon>
        <taxon>Ascomycota</taxon>
        <taxon>Pezizomycotina</taxon>
        <taxon>Dothideomycetes</taxon>
        <taxon>Dothideomycetidae</taxon>
        <taxon>Mycosphaerellales</taxon>
        <taxon>Mycosphaerellaceae</taxon>
        <taxon>Lecanosticta</taxon>
    </lineage>
</organism>
<keyword evidence="7" id="KW-0539">Nucleus</keyword>
<keyword evidence="14" id="KW-1185">Reference proteome</keyword>
<dbReference type="InterPro" id="IPR028009">
    <property type="entry name" value="ESCO_Acetyltransf_dom"/>
</dbReference>
<feature type="region of interest" description="Disordered" evidence="10">
    <location>
        <begin position="263"/>
        <end position="284"/>
    </location>
</feature>
<feature type="region of interest" description="Disordered" evidence="10">
    <location>
        <begin position="1"/>
        <end position="75"/>
    </location>
</feature>
<comment type="caution">
    <text evidence="13">The sequence shown here is derived from an EMBL/GenBank/DDBJ whole genome shotgun (WGS) entry which is preliminary data.</text>
</comment>
<dbReference type="GO" id="GO:0000785">
    <property type="term" value="C:chromatin"/>
    <property type="evidence" value="ECO:0007669"/>
    <property type="project" value="TreeGrafter"/>
</dbReference>
<evidence type="ECO:0000256" key="2">
    <source>
        <dbReference type="ARBA" id="ARBA00005816"/>
    </source>
</evidence>
<dbReference type="GO" id="GO:0008270">
    <property type="term" value="F:zinc ion binding"/>
    <property type="evidence" value="ECO:0007669"/>
    <property type="project" value="UniProtKB-KW"/>
</dbReference>
<evidence type="ECO:0000256" key="6">
    <source>
        <dbReference type="ARBA" id="ARBA00022833"/>
    </source>
</evidence>
<evidence type="ECO:0000256" key="8">
    <source>
        <dbReference type="ARBA" id="ARBA00023306"/>
    </source>
</evidence>
<evidence type="ECO:0000256" key="10">
    <source>
        <dbReference type="SAM" id="MobiDB-lite"/>
    </source>
</evidence>
<evidence type="ECO:0000256" key="9">
    <source>
        <dbReference type="ARBA" id="ARBA00023315"/>
    </source>
</evidence>
<dbReference type="EMBL" id="CAVMBE010000017">
    <property type="protein sequence ID" value="CAK3963544.1"/>
    <property type="molecule type" value="Genomic_DNA"/>
</dbReference>
<evidence type="ECO:0000313" key="14">
    <source>
        <dbReference type="Proteomes" id="UP001296104"/>
    </source>
</evidence>
<evidence type="ECO:0000259" key="12">
    <source>
        <dbReference type="Pfam" id="PF13880"/>
    </source>
</evidence>
<proteinExistence type="inferred from homology"/>
<dbReference type="GO" id="GO:0007064">
    <property type="term" value="P:mitotic sister chromatid cohesion"/>
    <property type="evidence" value="ECO:0007669"/>
    <property type="project" value="TreeGrafter"/>
</dbReference>
<feature type="domain" description="N-acetyltransferase ESCO acetyl-transferase" evidence="12">
    <location>
        <begin position="321"/>
        <end position="355"/>
    </location>
</feature>
<evidence type="ECO:0000256" key="4">
    <source>
        <dbReference type="ARBA" id="ARBA00022723"/>
    </source>
</evidence>
<comment type="subcellular location">
    <subcellularLocation>
        <location evidence="1">Nucleus</location>
    </subcellularLocation>
</comment>
<dbReference type="GO" id="GO:0005634">
    <property type="term" value="C:nucleus"/>
    <property type="evidence" value="ECO:0007669"/>
    <property type="project" value="UniProtKB-SubCell"/>
</dbReference>
<name>A0AAI9E9V5_9PEZI</name>
<keyword evidence="6" id="KW-0862">Zinc</keyword>
<evidence type="ECO:0000256" key="7">
    <source>
        <dbReference type="ARBA" id="ARBA00023242"/>
    </source>
</evidence>
<feature type="domain" description="N-acetyltransferase ESCO zinc-finger" evidence="11">
    <location>
        <begin position="113"/>
        <end position="150"/>
    </location>
</feature>
<evidence type="ECO:0000259" key="11">
    <source>
        <dbReference type="Pfam" id="PF13878"/>
    </source>
</evidence>
<accession>A0AAI9E9V5</accession>
<dbReference type="PANTHER" id="PTHR45884">
    <property type="entry name" value="N-ACETYLTRANSFERASE ECO"/>
    <property type="match status" value="1"/>
</dbReference>
<sequence length="427" mass="47260">MALSPSSEHPAPPSSTPTHSTSDANIFSDELRARASSPPSSPPGFPWEQQHNKQATRNGEAVASSSPPPPPTPNVFSILGKRKPLATISDNAAMRPKKVAKAQSNAGEAKLTQLRMSLGQSVQKKCTQCGMEYTASSAEDRKLHDKFHKQNTEGIDVGKDFVAKTPQANRFKGVKEEDAIVCLWCLDTYHRKRKGQAVLDMVQKELGAVPIAEEDIWDAKRQKNFDGEESRHRAYLYIRETKCIGFLLVESIQQARRVIRPEKDTSEALAKPPEGDTKQSKQTALQALKARKEAAQKALLATQEEMAAADGQPLQLSPASHPAVLGISRIWTSSTHRSQGIAKSLVTTAIVHHNKRYAWYQKARADLLSGKTTPENEVSERLNAETWDKLKKLERKEQVAFSQPTDSGARLARKWYGSAYGWSVYVD</sequence>
<dbReference type="GO" id="GO:0061733">
    <property type="term" value="F:protein-lysine-acetyltransferase activity"/>
    <property type="evidence" value="ECO:0007669"/>
    <property type="project" value="TreeGrafter"/>
</dbReference>
<feature type="domain" description="N-acetyltransferase ESCO acetyl-transferase" evidence="12">
    <location>
        <begin position="395"/>
        <end position="425"/>
    </location>
</feature>
<evidence type="ECO:0000256" key="3">
    <source>
        <dbReference type="ARBA" id="ARBA00022679"/>
    </source>
</evidence>
<evidence type="ECO:0000256" key="1">
    <source>
        <dbReference type="ARBA" id="ARBA00004123"/>
    </source>
</evidence>
<dbReference type="Pfam" id="PF13880">
    <property type="entry name" value="Acetyltransf_13"/>
    <property type="match status" value="2"/>
</dbReference>
<dbReference type="AlphaFoldDB" id="A0AAI9E9V5"/>
<keyword evidence="8" id="KW-0131">Cell cycle</keyword>
<evidence type="ECO:0000313" key="13">
    <source>
        <dbReference type="EMBL" id="CAK3963544.1"/>
    </source>
</evidence>
<protein>
    <recommendedName>
        <fullName evidence="15">Sister chromatid cohesion acetyltransferase Eco1</fullName>
    </recommendedName>
</protein>
<dbReference type="InterPro" id="IPR028005">
    <property type="entry name" value="AcTrfase_ESCO_Znf_dom"/>
</dbReference>
<reference evidence="13" key="1">
    <citation type="submission" date="2023-11" db="EMBL/GenBank/DDBJ databases">
        <authorList>
            <person name="Alioto T."/>
            <person name="Alioto T."/>
            <person name="Gomez Garrido J."/>
        </authorList>
    </citation>
    <scope>NUCLEOTIDE SEQUENCE</scope>
</reference>
<keyword evidence="5" id="KW-0863">Zinc-finger</keyword>
<keyword evidence="9" id="KW-0012">Acyltransferase</keyword>
<comment type="similarity">
    <text evidence="2">Belongs to the acetyltransferase family. ECO subfamily.</text>
</comment>